<proteinExistence type="predicted"/>
<dbReference type="PANTHER" id="PTHR10443">
    <property type="entry name" value="MICROSOMAL DIPEPTIDASE"/>
    <property type="match status" value="1"/>
</dbReference>
<organism evidence="1">
    <name type="scientific">marine metagenome</name>
    <dbReference type="NCBI Taxonomy" id="408172"/>
    <lineage>
        <taxon>unclassified sequences</taxon>
        <taxon>metagenomes</taxon>
        <taxon>ecological metagenomes</taxon>
    </lineage>
</organism>
<dbReference type="Gene3D" id="3.20.20.140">
    <property type="entry name" value="Metal-dependent hydrolases"/>
    <property type="match status" value="1"/>
</dbReference>
<dbReference type="GO" id="GO:0070573">
    <property type="term" value="F:metallodipeptidase activity"/>
    <property type="evidence" value="ECO:0007669"/>
    <property type="project" value="InterPro"/>
</dbReference>
<dbReference type="GO" id="GO:0006508">
    <property type="term" value="P:proteolysis"/>
    <property type="evidence" value="ECO:0007669"/>
    <property type="project" value="InterPro"/>
</dbReference>
<evidence type="ECO:0008006" key="2">
    <source>
        <dbReference type="Google" id="ProtNLM"/>
    </source>
</evidence>
<dbReference type="SUPFAM" id="SSF51556">
    <property type="entry name" value="Metallo-dependent hydrolases"/>
    <property type="match status" value="1"/>
</dbReference>
<dbReference type="InterPro" id="IPR032466">
    <property type="entry name" value="Metal_Hydrolase"/>
</dbReference>
<dbReference type="Pfam" id="PF01244">
    <property type="entry name" value="Peptidase_M19"/>
    <property type="match status" value="1"/>
</dbReference>
<dbReference type="InterPro" id="IPR008257">
    <property type="entry name" value="Pept_M19"/>
</dbReference>
<accession>A0A381W610</accession>
<gene>
    <name evidence="1" type="ORF">METZ01_LOCUS100789</name>
</gene>
<feature type="non-terminal residue" evidence="1">
    <location>
        <position position="264"/>
    </location>
</feature>
<reference evidence="1" key="1">
    <citation type="submission" date="2018-05" db="EMBL/GenBank/DDBJ databases">
        <authorList>
            <person name="Lanie J.A."/>
            <person name="Ng W.-L."/>
            <person name="Kazmierczak K.M."/>
            <person name="Andrzejewski T.M."/>
            <person name="Davidsen T.M."/>
            <person name="Wayne K.J."/>
            <person name="Tettelin H."/>
            <person name="Glass J.I."/>
            <person name="Rusch D."/>
            <person name="Podicherti R."/>
            <person name="Tsui H.-C.T."/>
            <person name="Winkler M.E."/>
        </authorList>
    </citation>
    <scope>NUCLEOTIDE SEQUENCE</scope>
</reference>
<dbReference type="EMBL" id="UINC01010804">
    <property type="protein sequence ID" value="SVA47935.1"/>
    <property type="molecule type" value="Genomic_DNA"/>
</dbReference>
<dbReference type="PANTHER" id="PTHR10443:SF12">
    <property type="entry name" value="DIPEPTIDASE"/>
    <property type="match status" value="1"/>
</dbReference>
<protein>
    <recommendedName>
        <fullName evidence="2">Membrane dipeptidase</fullName>
    </recommendedName>
</protein>
<evidence type="ECO:0000313" key="1">
    <source>
        <dbReference type="EMBL" id="SVA47935.1"/>
    </source>
</evidence>
<dbReference type="PROSITE" id="PS51365">
    <property type="entry name" value="RENAL_DIPEPTIDASE_2"/>
    <property type="match status" value="1"/>
</dbReference>
<dbReference type="AlphaFoldDB" id="A0A381W610"/>
<name>A0A381W610_9ZZZZ</name>
<sequence>MSDLSAKAEQWGVSEEAAQLHRDALVWDGHGGFAYSDPSDLEELERWHTSGIDFLSLNATYDVKPWETAIECISGYRHWVRAHGEQVIQVETIDDVRRARREGRLAVAFDIEGMNALNGDPGMVDFYYRLGVRQMLFAYNRNNLAGGGCHEEDCGLTDFGREVISEMNRVGMIVDCSHTGYKTAMQAIEASDAPVIFSHSNARALQDHERNIPDELIRAAAESGGFVGVTGVGKFLGPNGSTVEHLIDHIDHMVGLVGPEHVAI</sequence>